<dbReference type="Proteomes" id="UP001334732">
    <property type="component" value="Chromosome"/>
</dbReference>
<keyword evidence="2" id="KW-1185">Reference proteome</keyword>
<reference evidence="1 2" key="1">
    <citation type="submission" date="2023-12" db="EMBL/GenBank/DDBJ databases">
        <title>Thiobacillus sedimentum sp. nov., a chemolithoautotrophic sulfur-oxidizing bacterium isolated from freshwater sediment.</title>
        <authorList>
            <person name="Luo J."/>
            <person name="Dai C."/>
        </authorList>
    </citation>
    <scope>NUCLEOTIDE SEQUENCE [LARGE SCALE GENOMIC DNA]</scope>
    <source>
        <strain evidence="1 2">SCUT-2</strain>
    </source>
</reference>
<name>A0ABZ1CHJ5_9PROT</name>
<dbReference type="EMBL" id="CP141769">
    <property type="protein sequence ID" value="WRS38676.1"/>
    <property type="molecule type" value="Genomic_DNA"/>
</dbReference>
<accession>A0ABZ1CHJ5</accession>
<evidence type="ECO:0000313" key="2">
    <source>
        <dbReference type="Proteomes" id="UP001334732"/>
    </source>
</evidence>
<dbReference type="InterPro" id="IPR018741">
    <property type="entry name" value="DUF2288"/>
</dbReference>
<protein>
    <submittedName>
        <fullName evidence="1">DUF2288 domain-containing protein</fullName>
    </submittedName>
</protein>
<sequence length="111" mass="12057">MTTPSEILRAKLNLETARLAWPELERHFARGVVVKVAAGMDLVDAALQVAENNTAAVQAWLADGRLAKAELADAEDWHARQPAFWAVVVAPWVLIQEVQKEPDSQAGASST</sequence>
<organism evidence="1 2">
    <name type="scientific">Thiobacillus sedimenti</name>
    <dbReference type="NCBI Taxonomy" id="3110231"/>
    <lineage>
        <taxon>Bacteria</taxon>
        <taxon>Pseudomonadati</taxon>
        <taxon>Pseudomonadota</taxon>
        <taxon>Betaproteobacteria</taxon>
        <taxon>Nitrosomonadales</taxon>
        <taxon>Thiobacillaceae</taxon>
        <taxon>Thiobacillus</taxon>
    </lineage>
</organism>
<gene>
    <name evidence="1" type="ORF">VA613_11775</name>
</gene>
<dbReference type="Pfam" id="PF10052">
    <property type="entry name" value="DUF2288"/>
    <property type="match status" value="1"/>
</dbReference>
<dbReference type="RefSeq" id="WP_324779208.1">
    <property type="nucleotide sequence ID" value="NZ_CP141769.1"/>
</dbReference>
<proteinExistence type="predicted"/>
<evidence type="ECO:0000313" key="1">
    <source>
        <dbReference type="EMBL" id="WRS38676.1"/>
    </source>
</evidence>